<reference evidence="2 3" key="1">
    <citation type="submission" date="2023-12" db="EMBL/GenBank/DDBJ databases">
        <title>A high-quality genome assembly for Dillenia turbinata (Dilleniales).</title>
        <authorList>
            <person name="Chanderbali A."/>
        </authorList>
    </citation>
    <scope>NUCLEOTIDE SEQUENCE [LARGE SCALE GENOMIC DNA]</scope>
    <source>
        <strain evidence="2">LSX21</strain>
        <tissue evidence="2">Leaf</tissue>
    </source>
</reference>
<accession>A0AAN8UIN8</accession>
<organism evidence="2 3">
    <name type="scientific">Dillenia turbinata</name>
    <dbReference type="NCBI Taxonomy" id="194707"/>
    <lineage>
        <taxon>Eukaryota</taxon>
        <taxon>Viridiplantae</taxon>
        <taxon>Streptophyta</taxon>
        <taxon>Embryophyta</taxon>
        <taxon>Tracheophyta</taxon>
        <taxon>Spermatophyta</taxon>
        <taxon>Magnoliopsida</taxon>
        <taxon>eudicotyledons</taxon>
        <taxon>Gunneridae</taxon>
        <taxon>Pentapetalae</taxon>
        <taxon>Dilleniales</taxon>
        <taxon>Dilleniaceae</taxon>
        <taxon>Dillenia</taxon>
    </lineage>
</organism>
<sequence length="102" mass="10887">MEQAVTPNALSTKPRQFIIKGEAKACNRTRANRAQEVKGSPNPQSLHGHAFQSDGFRESKEGKGLAMKARIENGLGAEVGERAQVEKADVKGLGAVALEAFV</sequence>
<protein>
    <submittedName>
        <fullName evidence="2">Uncharacterized protein</fullName>
    </submittedName>
</protein>
<evidence type="ECO:0000313" key="3">
    <source>
        <dbReference type="Proteomes" id="UP001370490"/>
    </source>
</evidence>
<evidence type="ECO:0000256" key="1">
    <source>
        <dbReference type="SAM" id="MobiDB-lite"/>
    </source>
</evidence>
<dbReference type="EMBL" id="JBAMMX010000028">
    <property type="protein sequence ID" value="KAK6911182.1"/>
    <property type="molecule type" value="Genomic_DNA"/>
</dbReference>
<feature type="region of interest" description="Disordered" evidence="1">
    <location>
        <begin position="35"/>
        <end position="62"/>
    </location>
</feature>
<name>A0AAN8UIN8_9MAGN</name>
<evidence type="ECO:0000313" key="2">
    <source>
        <dbReference type="EMBL" id="KAK6911182.1"/>
    </source>
</evidence>
<gene>
    <name evidence="2" type="ORF">RJ641_023275</name>
</gene>
<dbReference type="Proteomes" id="UP001370490">
    <property type="component" value="Unassembled WGS sequence"/>
</dbReference>
<comment type="caution">
    <text evidence="2">The sequence shown here is derived from an EMBL/GenBank/DDBJ whole genome shotgun (WGS) entry which is preliminary data.</text>
</comment>
<keyword evidence="3" id="KW-1185">Reference proteome</keyword>
<dbReference type="AlphaFoldDB" id="A0AAN8UIN8"/>
<proteinExistence type="predicted"/>